<dbReference type="InterPro" id="IPR036249">
    <property type="entry name" value="Thioredoxin-like_sf"/>
</dbReference>
<dbReference type="Pfam" id="PF14497">
    <property type="entry name" value="GST_C_3"/>
    <property type="match status" value="1"/>
</dbReference>
<dbReference type="GO" id="GO:0006749">
    <property type="term" value="P:glutathione metabolic process"/>
    <property type="evidence" value="ECO:0007669"/>
    <property type="project" value="TreeGrafter"/>
</dbReference>
<dbReference type="SUPFAM" id="SSF47616">
    <property type="entry name" value="GST C-terminal domain-like"/>
    <property type="match status" value="1"/>
</dbReference>
<dbReference type="EC" id="2.5.1.18" evidence="1"/>
<dbReference type="InterPro" id="IPR004045">
    <property type="entry name" value="Glutathione_S-Trfase_N"/>
</dbReference>
<dbReference type="InterPro" id="IPR004046">
    <property type="entry name" value="GST_C"/>
</dbReference>
<dbReference type="Proteomes" id="UP000827284">
    <property type="component" value="Unassembled WGS sequence"/>
</dbReference>
<evidence type="ECO:0000313" key="6">
    <source>
        <dbReference type="Proteomes" id="UP000827284"/>
    </source>
</evidence>
<comment type="caution">
    <text evidence="5">The sequence shown here is derived from an EMBL/GenBank/DDBJ whole genome shotgun (WGS) entry which is preliminary data.</text>
</comment>
<dbReference type="GO" id="GO:0004364">
    <property type="term" value="F:glutathione transferase activity"/>
    <property type="evidence" value="ECO:0007669"/>
    <property type="project" value="UniProtKB-EC"/>
</dbReference>
<keyword evidence="6" id="KW-1185">Reference proteome</keyword>
<evidence type="ECO:0000256" key="3">
    <source>
        <dbReference type="ARBA" id="ARBA00047960"/>
    </source>
</evidence>
<dbReference type="Gene3D" id="1.20.1050.10">
    <property type="match status" value="1"/>
</dbReference>
<evidence type="ECO:0000259" key="4">
    <source>
        <dbReference type="PROSITE" id="PS50404"/>
    </source>
</evidence>
<dbReference type="OrthoDB" id="414243at2759"/>
<dbReference type="PROSITE" id="PS50404">
    <property type="entry name" value="GST_NTER"/>
    <property type="match status" value="1"/>
</dbReference>
<feature type="domain" description="GST N-terminal" evidence="4">
    <location>
        <begin position="10"/>
        <end position="92"/>
    </location>
</feature>
<sequence length="218" mass="24516">MSIPQTKDDSTYVVKYMPLHGRSGLTRMLLHLAGAKYKNEFVTMPDVAANRADYPFGHVPVLIEHRADGTTFELGEAIAIEHYLAEKFGFLGSSPSEAATIKSIGLNIYLELMTHCFSSKLAEVSKDPESAFSKLWPQFLACHERWLNKNGNNGHYIGDKISLADLVLVNWVRVLEKMDVTIDEKSPITKVVKTIAALDVWKEGEWEYFHPFNSVAVE</sequence>
<dbReference type="Gene3D" id="3.40.30.10">
    <property type="entry name" value="Glutaredoxin"/>
    <property type="match status" value="1"/>
</dbReference>
<dbReference type="InterPro" id="IPR040079">
    <property type="entry name" value="Glutathione_S-Trfase"/>
</dbReference>
<name>A0A9P3H7S0_9FUNG</name>
<reference evidence="5" key="2">
    <citation type="journal article" date="2022" name="Microbiol. Resour. Announc.">
        <title>Whole-Genome Sequence of Entomortierella parvispora E1425, a Mucoromycotan Fungus Associated with Burkholderiaceae-Related Endosymbiotic Bacteria.</title>
        <authorList>
            <person name="Herlambang A."/>
            <person name="Guo Y."/>
            <person name="Takashima Y."/>
            <person name="Narisawa K."/>
            <person name="Ohta H."/>
            <person name="Nishizawa T."/>
        </authorList>
    </citation>
    <scope>NUCLEOTIDE SEQUENCE</scope>
    <source>
        <strain evidence="5">E1425</strain>
    </source>
</reference>
<dbReference type="PANTHER" id="PTHR11571">
    <property type="entry name" value="GLUTATHIONE S-TRANSFERASE"/>
    <property type="match status" value="1"/>
</dbReference>
<evidence type="ECO:0000256" key="1">
    <source>
        <dbReference type="ARBA" id="ARBA00012452"/>
    </source>
</evidence>
<dbReference type="InterPro" id="IPR050213">
    <property type="entry name" value="GST_superfamily"/>
</dbReference>
<dbReference type="PANTHER" id="PTHR11571:SF224">
    <property type="entry name" value="HEMATOPOIETIC PROSTAGLANDIN D SYNTHASE"/>
    <property type="match status" value="1"/>
</dbReference>
<dbReference type="InterPro" id="IPR036282">
    <property type="entry name" value="Glutathione-S-Trfase_C_sf"/>
</dbReference>
<evidence type="ECO:0000313" key="5">
    <source>
        <dbReference type="EMBL" id="GJJ71611.1"/>
    </source>
</evidence>
<protein>
    <recommendedName>
        <fullName evidence="1">glutathione transferase</fullName>
        <ecNumber evidence="1">2.5.1.18</ecNumber>
    </recommendedName>
</protein>
<accession>A0A9P3H7S0</accession>
<proteinExistence type="predicted"/>
<keyword evidence="2" id="KW-0808">Transferase</keyword>
<organism evidence="5 6">
    <name type="scientific">Entomortierella parvispora</name>
    <dbReference type="NCBI Taxonomy" id="205924"/>
    <lineage>
        <taxon>Eukaryota</taxon>
        <taxon>Fungi</taxon>
        <taxon>Fungi incertae sedis</taxon>
        <taxon>Mucoromycota</taxon>
        <taxon>Mortierellomycotina</taxon>
        <taxon>Mortierellomycetes</taxon>
        <taxon>Mortierellales</taxon>
        <taxon>Mortierellaceae</taxon>
        <taxon>Entomortierella</taxon>
    </lineage>
</organism>
<gene>
    <name evidence="5" type="ORF">EMPS_03961</name>
</gene>
<dbReference type="EMBL" id="BQFW01000005">
    <property type="protein sequence ID" value="GJJ71611.1"/>
    <property type="molecule type" value="Genomic_DNA"/>
</dbReference>
<dbReference type="AlphaFoldDB" id="A0A9P3H7S0"/>
<evidence type="ECO:0000256" key="2">
    <source>
        <dbReference type="ARBA" id="ARBA00022679"/>
    </source>
</evidence>
<dbReference type="SFLD" id="SFLDS00019">
    <property type="entry name" value="Glutathione_Transferase_(cytos"/>
    <property type="match status" value="1"/>
</dbReference>
<comment type="catalytic activity">
    <reaction evidence="3">
        <text>RX + glutathione = an S-substituted glutathione + a halide anion + H(+)</text>
        <dbReference type="Rhea" id="RHEA:16437"/>
        <dbReference type="ChEBI" id="CHEBI:15378"/>
        <dbReference type="ChEBI" id="CHEBI:16042"/>
        <dbReference type="ChEBI" id="CHEBI:17792"/>
        <dbReference type="ChEBI" id="CHEBI:57925"/>
        <dbReference type="ChEBI" id="CHEBI:90779"/>
        <dbReference type="EC" id="2.5.1.18"/>
    </reaction>
</comment>
<dbReference type="SUPFAM" id="SSF52833">
    <property type="entry name" value="Thioredoxin-like"/>
    <property type="match status" value="1"/>
</dbReference>
<reference evidence="5" key="1">
    <citation type="submission" date="2021-11" db="EMBL/GenBank/DDBJ databases">
        <authorList>
            <person name="Herlambang A."/>
            <person name="Guo Y."/>
            <person name="Takashima Y."/>
            <person name="Nishizawa T."/>
        </authorList>
    </citation>
    <scope>NUCLEOTIDE SEQUENCE</scope>
    <source>
        <strain evidence="5">E1425</strain>
    </source>
</reference>